<feature type="non-terminal residue" evidence="1">
    <location>
        <position position="272"/>
    </location>
</feature>
<evidence type="ECO:0000313" key="2">
    <source>
        <dbReference type="Proteomes" id="UP000799754"/>
    </source>
</evidence>
<dbReference type="EMBL" id="MU006717">
    <property type="protein sequence ID" value="KAF2627484.1"/>
    <property type="molecule type" value="Genomic_DNA"/>
</dbReference>
<evidence type="ECO:0000313" key="1">
    <source>
        <dbReference type="EMBL" id="KAF2627484.1"/>
    </source>
</evidence>
<dbReference type="Proteomes" id="UP000799754">
    <property type="component" value="Unassembled WGS sequence"/>
</dbReference>
<organism evidence="1 2">
    <name type="scientific">Macroventuria anomochaeta</name>
    <dbReference type="NCBI Taxonomy" id="301207"/>
    <lineage>
        <taxon>Eukaryota</taxon>
        <taxon>Fungi</taxon>
        <taxon>Dikarya</taxon>
        <taxon>Ascomycota</taxon>
        <taxon>Pezizomycotina</taxon>
        <taxon>Dothideomycetes</taxon>
        <taxon>Pleosporomycetidae</taxon>
        <taxon>Pleosporales</taxon>
        <taxon>Pleosporineae</taxon>
        <taxon>Didymellaceae</taxon>
        <taxon>Macroventuria</taxon>
    </lineage>
</organism>
<name>A0ACB6S0D1_9PLEO</name>
<keyword evidence="2" id="KW-1185">Reference proteome</keyword>
<gene>
    <name evidence="1" type="ORF">BU25DRAFT_341575</name>
</gene>
<protein>
    <submittedName>
        <fullName evidence="1">Uncharacterized protein</fullName>
    </submittedName>
</protein>
<sequence length="272" mass="30193">MDCTITEKCEVYQFILAIQEAYPEYARNRRADLCRNVIPKVDQMCNELNDEARRNDPVKVTYATMKQKAGNGNYSKSGGNGTNGSDNPQRCSYNNNHNNNGYCSTRNGGNNSQKPSQSTDHSRGPKCKHCGHPHAGAGDNCWYTFPEKAPQEWRERNADRLKSKSQRAGANAAIVSVNTAMNNFTFATVQLSDDVLHKANDGAYHDCLILDTGSTDHICNDYSKFVKFNHNPNYHAIINTRAGPIHITRKGTITVMVATSSGTLHTVTFNNI</sequence>
<reference evidence="1" key="1">
    <citation type="journal article" date="2020" name="Stud. Mycol.">
        <title>101 Dothideomycetes genomes: a test case for predicting lifestyles and emergence of pathogens.</title>
        <authorList>
            <person name="Haridas S."/>
            <person name="Albert R."/>
            <person name="Binder M."/>
            <person name="Bloem J."/>
            <person name="Labutti K."/>
            <person name="Salamov A."/>
            <person name="Andreopoulos B."/>
            <person name="Baker S."/>
            <person name="Barry K."/>
            <person name="Bills G."/>
            <person name="Bluhm B."/>
            <person name="Cannon C."/>
            <person name="Castanera R."/>
            <person name="Culley D."/>
            <person name="Daum C."/>
            <person name="Ezra D."/>
            <person name="Gonzalez J."/>
            <person name="Henrissat B."/>
            <person name="Kuo A."/>
            <person name="Liang C."/>
            <person name="Lipzen A."/>
            <person name="Lutzoni F."/>
            <person name="Magnuson J."/>
            <person name="Mondo S."/>
            <person name="Nolan M."/>
            <person name="Ohm R."/>
            <person name="Pangilinan J."/>
            <person name="Park H.-J."/>
            <person name="Ramirez L."/>
            <person name="Alfaro M."/>
            <person name="Sun H."/>
            <person name="Tritt A."/>
            <person name="Yoshinaga Y."/>
            <person name="Zwiers L.-H."/>
            <person name="Turgeon B."/>
            <person name="Goodwin S."/>
            <person name="Spatafora J."/>
            <person name="Crous P."/>
            <person name="Grigoriev I."/>
        </authorList>
    </citation>
    <scope>NUCLEOTIDE SEQUENCE</scope>
    <source>
        <strain evidence="1">CBS 525.71</strain>
    </source>
</reference>
<proteinExistence type="predicted"/>
<comment type="caution">
    <text evidence="1">The sequence shown here is derived from an EMBL/GenBank/DDBJ whole genome shotgun (WGS) entry which is preliminary data.</text>
</comment>
<accession>A0ACB6S0D1</accession>